<accession>A0ACC3A3U7</accession>
<protein>
    <submittedName>
        <fullName evidence="1">Uncharacterized protein</fullName>
    </submittedName>
</protein>
<evidence type="ECO:0000313" key="2">
    <source>
        <dbReference type="Proteomes" id="UP001172386"/>
    </source>
</evidence>
<name>A0ACC3A3U7_9EURO</name>
<gene>
    <name evidence="1" type="ORF">H2198_006087</name>
</gene>
<dbReference type="EMBL" id="JAPDRQ010000108">
    <property type="protein sequence ID" value="KAJ9654973.1"/>
    <property type="molecule type" value="Genomic_DNA"/>
</dbReference>
<proteinExistence type="predicted"/>
<dbReference type="Proteomes" id="UP001172386">
    <property type="component" value="Unassembled WGS sequence"/>
</dbReference>
<evidence type="ECO:0000313" key="1">
    <source>
        <dbReference type="EMBL" id="KAJ9654973.1"/>
    </source>
</evidence>
<sequence>MSCPDCFTGSIHLNAEPTGTILNLYGRQTYVANPPTGTDPKGIVIIIPDAFGLPFPNNQLLADTYAREGPFKVLLPDFMDSTPAPLWMMHTFSNVLATETIWDWVTKPYHIAWAVYGFLPFVLRHNYNKSMPKVTDYFSQVRAAEPNLPIGAAGFCWGGQHTIYFAHGMRDSKTGKLYADACFTAHPSNIKMPGDIENVTRNLSIAAAGKDKVMTIDQSHQAEAILRELTAKTGVPTEVLYYKDAGHGFAVRADPSDKQQDKHMKVCAEQAVRWFQNRFAEWKPGQ</sequence>
<organism evidence="1 2">
    <name type="scientific">Neophaeococcomyces mojaviensis</name>
    <dbReference type="NCBI Taxonomy" id="3383035"/>
    <lineage>
        <taxon>Eukaryota</taxon>
        <taxon>Fungi</taxon>
        <taxon>Dikarya</taxon>
        <taxon>Ascomycota</taxon>
        <taxon>Pezizomycotina</taxon>
        <taxon>Eurotiomycetes</taxon>
        <taxon>Chaetothyriomycetidae</taxon>
        <taxon>Chaetothyriales</taxon>
        <taxon>Chaetothyriales incertae sedis</taxon>
        <taxon>Neophaeococcomyces</taxon>
    </lineage>
</organism>
<reference evidence="1" key="1">
    <citation type="submission" date="2022-10" db="EMBL/GenBank/DDBJ databases">
        <title>Culturing micro-colonial fungi from biological soil crusts in the Mojave desert and describing Neophaeococcomyces mojavensis, and introducing the new genera and species Taxawa tesnikishii.</title>
        <authorList>
            <person name="Kurbessoian T."/>
            <person name="Stajich J.E."/>
        </authorList>
    </citation>
    <scope>NUCLEOTIDE SEQUENCE</scope>
    <source>
        <strain evidence="1">JES_112</strain>
    </source>
</reference>
<comment type="caution">
    <text evidence="1">The sequence shown here is derived from an EMBL/GenBank/DDBJ whole genome shotgun (WGS) entry which is preliminary data.</text>
</comment>
<keyword evidence="2" id="KW-1185">Reference proteome</keyword>